<feature type="domain" description="Thioredoxin" evidence="1">
    <location>
        <begin position="52"/>
        <end position="196"/>
    </location>
</feature>
<sequence>MKTLSRTETKHDASDTHYKKTIIKQMNHHHKIILPLLFLTLHLAGATPPDTLKTGDKIPPAFTFQQILNQNGKPLRADALTGRHLILQFWSTTCNASIRLFTQMKDIHAKYGDRIRVLPVTFDPEEKVTATLRTYPALRDLDLPMAVNERQLHTLFPHITIPHIVIADPDLKVLAVTGAQDLTEENIEKLLAGQQPAFRTKEDVRIPFLHKEKFISENRQIPHKNIRFQSSLSAYIPGVSGALVVS</sequence>
<evidence type="ECO:0000313" key="3">
    <source>
        <dbReference type="Proteomes" id="UP001595818"/>
    </source>
</evidence>
<dbReference type="PANTHER" id="PTHR42852">
    <property type="entry name" value="THIOL:DISULFIDE INTERCHANGE PROTEIN DSBE"/>
    <property type="match status" value="1"/>
</dbReference>
<proteinExistence type="predicted"/>
<dbReference type="SUPFAM" id="SSF52833">
    <property type="entry name" value="Thioredoxin-like"/>
    <property type="match status" value="1"/>
</dbReference>
<feature type="non-terminal residue" evidence="2">
    <location>
        <position position="246"/>
    </location>
</feature>
<dbReference type="InterPro" id="IPR050553">
    <property type="entry name" value="Thioredoxin_ResA/DsbE_sf"/>
</dbReference>
<dbReference type="PANTHER" id="PTHR42852:SF13">
    <property type="entry name" value="PROTEIN DIPZ"/>
    <property type="match status" value="1"/>
</dbReference>
<evidence type="ECO:0000259" key="1">
    <source>
        <dbReference type="PROSITE" id="PS51352"/>
    </source>
</evidence>
<accession>A0ABV9T8Y7</accession>
<keyword evidence="3" id="KW-1185">Reference proteome</keyword>
<protein>
    <submittedName>
        <fullName evidence="2">TlpA family protein disulfide reductase</fullName>
    </submittedName>
</protein>
<name>A0ABV9T8Y7_9BACT</name>
<dbReference type="Proteomes" id="UP001595818">
    <property type="component" value="Unassembled WGS sequence"/>
</dbReference>
<reference evidence="3" key="1">
    <citation type="journal article" date="2019" name="Int. J. Syst. Evol. Microbiol.">
        <title>The Global Catalogue of Microorganisms (GCM) 10K type strain sequencing project: providing services to taxonomists for standard genome sequencing and annotation.</title>
        <authorList>
            <consortium name="The Broad Institute Genomics Platform"/>
            <consortium name="The Broad Institute Genome Sequencing Center for Infectious Disease"/>
            <person name="Wu L."/>
            <person name="Ma J."/>
        </authorList>
    </citation>
    <scope>NUCLEOTIDE SEQUENCE [LARGE SCALE GENOMIC DNA]</scope>
    <source>
        <strain evidence="3">CGMCC 4.7466</strain>
    </source>
</reference>
<dbReference type="InterPro" id="IPR013766">
    <property type="entry name" value="Thioredoxin_domain"/>
</dbReference>
<evidence type="ECO:0000313" key="2">
    <source>
        <dbReference type="EMBL" id="MFC4875037.1"/>
    </source>
</evidence>
<dbReference type="InterPro" id="IPR036249">
    <property type="entry name" value="Thioredoxin-like_sf"/>
</dbReference>
<dbReference type="Gene3D" id="3.40.30.10">
    <property type="entry name" value="Glutaredoxin"/>
    <property type="match status" value="1"/>
</dbReference>
<organism evidence="2 3">
    <name type="scientific">Negadavirga shengliensis</name>
    <dbReference type="NCBI Taxonomy" id="1389218"/>
    <lineage>
        <taxon>Bacteria</taxon>
        <taxon>Pseudomonadati</taxon>
        <taxon>Bacteroidota</taxon>
        <taxon>Cytophagia</taxon>
        <taxon>Cytophagales</taxon>
        <taxon>Cyclobacteriaceae</taxon>
        <taxon>Negadavirga</taxon>
    </lineage>
</organism>
<comment type="caution">
    <text evidence="2">The sequence shown here is derived from an EMBL/GenBank/DDBJ whole genome shotgun (WGS) entry which is preliminary data.</text>
</comment>
<gene>
    <name evidence="2" type="ORF">ACFPFU_25265</name>
</gene>
<dbReference type="PROSITE" id="PS51352">
    <property type="entry name" value="THIOREDOXIN_2"/>
    <property type="match status" value="1"/>
</dbReference>
<dbReference type="EMBL" id="JBHSJJ010000028">
    <property type="protein sequence ID" value="MFC4875037.1"/>
    <property type="molecule type" value="Genomic_DNA"/>
</dbReference>